<evidence type="ECO:0000313" key="1">
    <source>
        <dbReference type="EMBL" id="GMT29522.1"/>
    </source>
</evidence>
<organism evidence="1 2">
    <name type="scientific">Pristionchus fissidentatus</name>
    <dbReference type="NCBI Taxonomy" id="1538716"/>
    <lineage>
        <taxon>Eukaryota</taxon>
        <taxon>Metazoa</taxon>
        <taxon>Ecdysozoa</taxon>
        <taxon>Nematoda</taxon>
        <taxon>Chromadorea</taxon>
        <taxon>Rhabditida</taxon>
        <taxon>Rhabditina</taxon>
        <taxon>Diplogasteromorpha</taxon>
        <taxon>Diplogasteroidea</taxon>
        <taxon>Neodiplogasteridae</taxon>
        <taxon>Pristionchus</taxon>
    </lineage>
</organism>
<accession>A0AAV5WET3</accession>
<keyword evidence="2" id="KW-1185">Reference proteome</keyword>
<name>A0AAV5WET3_9BILA</name>
<protein>
    <recommendedName>
        <fullName evidence="3">MSP domain-containing protein</fullName>
    </recommendedName>
</protein>
<proteinExistence type="predicted"/>
<evidence type="ECO:0000313" key="2">
    <source>
        <dbReference type="Proteomes" id="UP001432322"/>
    </source>
</evidence>
<dbReference type="EMBL" id="BTSY01000005">
    <property type="protein sequence ID" value="GMT29522.1"/>
    <property type="molecule type" value="Genomic_DNA"/>
</dbReference>
<comment type="caution">
    <text evidence="1">The sequence shown here is derived from an EMBL/GenBank/DDBJ whole genome shotgun (WGS) entry which is preliminary data.</text>
</comment>
<feature type="non-terminal residue" evidence="1">
    <location>
        <position position="73"/>
    </location>
</feature>
<gene>
    <name evidence="1" type="ORF">PFISCL1PPCAC_20819</name>
</gene>
<dbReference type="AlphaFoldDB" id="A0AAV5WET3"/>
<dbReference type="Proteomes" id="UP001432322">
    <property type="component" value="Unassembled WGS sequence"/>
</dbReference>
<reference evidence="1" key="1">
    <citation type="submission" date="2023-10" db="EMBL/GenBank/DDBJ databases">
        <title>Genome assembly of Pristionchus species.</title>
        <authorList>
            <person name="Yoshida K."/>
            <person name="Sommer R.J."/>
        </authorList>
    </citation>
    <scope>NUCLEOTIDE SEQUENCE</scope>
    <source>
        <strain evidence="1">RS5133</strain>
    </source>
</reference>
<sequence length="73" mass="8286">MRVDLDGFRVLKTAHLCKIRTAVPDPCHFVVQSMPPSEKHSDRTPPKFVVVTSPRGSEVIRICPKQEEVPEDF</sequence>
<evidence type="ECO:0008006" key="3">
    <source>
        <dbReference type="Google" id="ProtNLM"/>
    </source>
</evidence>